<keyword evidence="2" id="KW-1185">Reference proteome</keyword>
<evidence type="ECO:0000313" key="2">
    <source>
        <dbReference type="Proteomes" id="UP000182631"/>
    </source>
</evidence>
<organism evidence="1 2">
    <name type="scientific">Candidatus Synechococcus spongiarum</name>
    <dbReference type="NCBI Taxonomy" id="431041"/>
    <lineage>
        <taxon>Bacteria</taxon>
        <taxon>Bacillati</taxon>
        <taxon>Cyanobacteriota</taxon>
        <taxon>Cyanophyceae</taxon>
        <taxon>Synechococcales</taxon>
        <taxon>Synechococcaceae</taxon>
        <taxon>Synechococcus</taxon>
    </lineage>
</organism>
<accession>A0A164ZPR0</accession>
<sequence length="61" mass="6520">MLHLARPIGEGVTNATLLARSGVTAVELCRPLPFHARQYPSASVIHLIKEALGTLGKDGRD</sequence>
<dbReference type="Proteomes" id="UP000182631">
    <property type="component" value="Unassembled WGS sequence"/>
</dbReference>
<evidence type="ECO:0000313" key="1">
    <source>
        <dbReference type="EMBL" id="SAY38278.1"/>
    </source>
</evidence>
<gene>
    <name evidence="1" type="ORF">FLM9_137</name>
</gene>
<reference evidence="2" key="1">
    <citation type="submission" date="2016-02" db="EMBL/GenBank/DDBJ databases">
        <authorList>
            <person name="liu f."/>
        </authorList>
    </citation>
    <scope>NUCLEOTIDE SEQUENCE [LARGE SCALE GENOMIC DNA]</scope>
</reference>
<proteinExistence type="predicted"/>
<protein>
    <submittedName>
        <fullName evidence="1">Uncharacterized protein</fullName>
    </submittedName>
</protein>
<dbReference type="EMBL" id="FITM01000017">
    <property type="protein sequence ID" value="SAY38278.1"/>
    <property type="molecule type" value="Genomic_DNA"/>
</dbReference>
<name>A0A164ZPR0_9SYNE</name>
<dbReference type="AlphaFoldDB" id="A0A164ZPR0"/>